<dbReference type="EMBL" id="SSHH01000002">
    <property type="protein sequence ID" value="TIX50256.1"/>
    <property type="molecule type" value="Genomic_DNA"/>
</dbReference>
<dbReference type="Gene3D" id="2.40.10.220">
    <property type="entry name" value="predicted glycosyltransferase like domains"/>
    <property type="match status" value="1"/>
</dbReference>
<name>A0A4T3F5X5_9SPHN</name>
<dbReference type="OrthoDB" id="7408989at2"/>
<reference evidence="2 3" key="1">
    <citation type="submission" date="2019-04" db="EMBL/GenBank/DDBJ databases">
        <title>Altererythrobacter aquimixticola sp. nov., isolated from sediment of junction between the ocean and a freshwater spring.</title>
        <authorList>
            <person name="Yoon J.-H."/>
        </authorList>
    </citation>
    <scope>NUCLEOTIDE SEQUENCE [LARGE SCALE GENOMIC DNA]</scope>
    <source>
        <strain evidence="2 3">SSKS-13</strain>
    </source>
</reference>
<dbReference type="AlphaFoldDB" id="A0A4T3F5X5"/>
<dbReference type="Proteomes" id="UP000309389">
    <property type="component" value="Unassembled WGS sequence"/>
</dbReference>
<dbReference type="SUPFAM" id="SSF141371">
    <property type="entry name" value="PilZ domain-like"/>
    <property type="match status" value="1"/>
</dbReference>
<sequence length="115" mass="12686">MSVSMIRARRRYAMRLPISLCPDGRKSAEGLLIEISQEGARISCLGDWSCHAGERVSLSLPDGQDMDATVRWTHDGLAGLDLTAPLHCNELSDLLAFNRDFTAPKAARPEQRYGT</sequence>
<keyword evidence="3" id="KW-1185">Reference proteome</keyword>
<dbReference type="Pfam" id="PF07238">
    <property type="entry name" value="PilZ"/>
    <property type="match status" value="1"/>
</dbReference>
<dbReference type="GO" id="GO:0035438">
    <property type="term" value="F:cyclic-di-GMP binding"/>
    <property type="evidence" value="ECO:0007669"/>
    <property type="project" value="InterPro"/>
</dbReference>
<proteinExistence type="predicted"/>
<comment type="caution">
    <text evidence="2">The sequence shown here is derived from an EMBL/GenBank/DDBJ whole genome shotgun (WGS) entry which is preliminary data.</text>
</comment>
<evidence type="ECO:0000313" key="2">
    <source>
        <dbReference type="EMBL" id="TIX50256.1"/>
    </source>
</evidence>
<evidence type="ECO:0000259" key="1">
    <source>
        <dbReference type="Pfam" id="PF07238"/>
    </source>
</evidence>
<protein>
    <submittedName>
        <fullName evidence="2">PilZ domain-containing protein</fullName>
    </submittedName>
</protein>
<accession>A0A4T3F5X5</accession>
<evidence type="ECO:0000313" key="3">
    <source>
        <dbReference type="Proteomes" id="UP000309389"/>
    </source>
</evidence>
<organism evidence="2 3">
    <name type="scientific">Alteraurantiacibacter aquimixticola</name>
    <dbReference type="NCBI Taxonomy" id="2489173"/>
    <lineage>
        <taxon>Bacteria</taxon>
        <taxon>Pseudomonadati</taxon>
        <taxon>Pseudomonadota</taxon>
        <taxon>Alphaproteobacteria</taxon>
        <taxon>Sphingomonadales</taxon>
        <taxon>Erythrobacteraceae</taxon>
        <taxon>Alteraurantiacibacter</taxon>
    </lineage>
</organism>
<feature type="domain" description="PilZ" evidence="1">
    <location>
        <begin position="7"/>
        <end position="79"/>
    </location>
</feature>
<dbReference type="InterPro" id="IPR009875">
    <property type="entry name" value="PilZ_domain"/>
</dbReference>
<gene>
    <name evidence="2" type="ORF">E5222_08195</name>
</gene>